<sequence>MVGLDTVKLDFTTLDVFTGTRFLGNPLAVVFVPPALRERLDQATKQRIAREFNLSETVFLHMLENEPNRDYTAREIDIFTIDEELPFAGHPTIGSAYLVLHQLGWSHVNTLLTKAGPIHIEALGHGGAAVRAAIPHAVHIHQQTLGKLLESPSTAGEAASAIKNGLSADSEIREAELAAPAVSIVKGMTFLLVRLPSLAHLARALEAKNRLDFSQIPDLLDRGEWHKSFVARYYYVPMGSSPSDAEDGSKNFELRTRMVELGFEDPATGSAASTLASYLAIREKAEKGAQFAITQGVEMGRRSEIAVDVVAKTEAGSSEVQIKEVYLGGTAVVVMSGRISVCRPPIRALPHRPEGSSLHNIIFFLEKLCNTFRMLCALSGEVPEEPVVSKKTGTVFEKRLILKYIEENGKEPGTDDELDPEDLLPVKTSHVVRPRPPQFTSLPSMLKAFQDEWDALVLETYNTREQLARTREELATALYQHDAAVRVIARLTKERDEARDALSKVTVAPTASAGAANGDAMAVDNEGLPESLVEHVHELQQQLMKGRKKRPIPEGWASSDEVAALQQAAYTDLAVSQASSLDVETESDYAVVGGLDGKADIYSIQANNVERSLDIGEPVTATVWTGSKVILATSKGSVKVFDSGNETASFQVHAGAVTGLAVHPGGRILASIGVDKSFVFYDLESLEKVSRVYTDAALTACAFHPDGNLFSAGSQTGDIKIFKTDTGEQAETFNLGTPVQTVVFSENGFLFAASGKGQSTTTVFDLRKSGPAAQVKELQTGDAQALAWDYTGQYLATAGSTGVTVQMYQKSSKSWSEPFRTSAPAVALRWGAQAKSLVAVSREGVVSVLRPKEE</sequence>
<dbReference type="PROSITE" id="PS51698">
    <property type="entry name" value="U_BOX"/>
    <property type="match status" value="1"/>
</dbReference>
<evidence type="ECO:0000256" key="4">
    <source>
        <dbReference type="ARBA" id="ARBA00022574"/>
    </source>
</evidence>
<dbReference type="InterPro" id="IPR038959">
    <property type="entry name" value="Prp19"/>
</dbReference>
<evidence type="ECO:0000256" key="16">
    <source>
        <dbReference type="RuleBase" id="RU367101"/>
    </source>
</evidence>
<dbReference type="RefSeq" id="XP_062717544.1">
    <property type="nucleotide sequence ID" value="XM_062865928.1"/>
</dbReference>
<feature type="repeat" description="WD" evidence="15">
    <location>
        <begin position="650"/>
        <end position="691"/>
    </location>
</feature>
<keyword evidence="8" id="KW-0677">Repeat</keyword>
<dbReference type="InterPro" id="IPR055340">
    <property type="entry name" value="RING-Ubox_PRP19"/>
</dbReference>
<comment type="pathway">
    <text evidence="2 16">Protein modification; protein ubiquitination.</text>
</comment>
<evidence type="ECO:0000256" key="1">
    <source>
        <dbReference type="ARBA" id="ARBA00004123"/>
    </source>
</evidence>
<evidence type="ECO:0000256" key="2">
    <source>
        <dbReference type="ARBA" id="ARBA00004906"/>
    </source>
</evidence>
<feature type="domain" description="U-box" evidence="17">
    <location>
        <begin position="374"/>
        <end position="444"/>
    </location>
</feature>
<keyword evidence="5 16" id="KW-0507">mRNA processing</keyword>
<comment type="subcellular location">
    <subcellularLocation>
        <location evidence="1 16">Nucleus</location>
    </subcellularLocation>
</comment>
<keyword evidence="14 16" id="KW-0539">Nucleus</keyword>
<evidence type="ECO:0000256" key="5">
    <source>
        <dbReference type="ARBA" id="ARBA00022664"/>
    </source>
</evidence>
<evidence type="ECO:0000256" key="8">
    <source>
        <dbReference type="ARBA" id="ARBA00022737"/>
    </source>
</evidence>
<dbReference type="GO" id="GO:0000974">
    <property type="term" value="C:Prp19 complex"/>
    <property type="evidence" value="ECO:0007669"/>
    <property type="project" value="UniProtKB-UniRule"/>
</dbReference>
<keyword evidence="12 16" id="KW-0508">mRNA splicing</keyword>
<keyword evidence="11" id="KW-0413">Isomerase</keyword>
<dbReference type="InterPro" id="IPR015943">
    <property type="entry name" value="WD40/YVTN_repeat-like_dom_sf"/>
</dbReference>
<dbReference type="EC" id="2.3.2.27" evidence="16"/>
<keyword evidence="13 16" id="KW-0234">DNA repair</keyword>
<dbReference type="Pfam" id="PF02567">
    <property type="entry name" value="PhzC-PhzF"/>
    <property type="match status" value="1"/>
</dbReference>
<dbReference type="InterPro" id="IPR003613">
    <property type="entry name" value="Ubox_domain"/>
</dbReference>
<reference evidence="18" key="2">
    <citation type="submission" date="2023-06" db="EMBL/GenBank/DDBJ databases">
        <authorList>
            <consortium name="Lawrence Berkeley National Laboratory"/>
            <person name="Mondo S.J."/>
            <person name="Hensen N."/>
            <person name="Bonometti L."/>
            <person name="Westerberg I."/>
            <person name="Brannstrom I.O."/>
            <person name="Guillou S."/>
            <person name="Cros-Aarteil S."/>
            <person name="Calhoun S."/>
            <person name="Haridas S."/>
            <person name="Kuo A."/>
            <person name="Pangilinan J."/>
            <person name="Riley R."/>
            <person name="Labutti K."/>
            <person name="Andreopoulos B."/>
            <person name="Lipzen A."/>
            <person name="Chen C."/>
            <person name="Yanf M."/>
            <person name="Daum C."/>
            <person name="Ng V."/>
            <person name="Clum A."/>
            <person name="Steindorff A."/>
            <person name="Ohm R."/>
            <person name="Martin F."/>
            <person name="Silar P."/>
            <person name="Natvig D."/>
            <person name="Lalanne C."/>
            <person name="Gautier V."/>
            <person name="Ament-Velasquez S.L."/>
            <person name="Kruys A."/>
            <person name="Hutchinson M.I."/>
            <person name="Powell A.J."/>
            <person name="Barry K."/>
            <person name="Miller A.N."/>
            <person name="Grigoriev I.V."/>
            <person name="Debuchy R."/>
            <person name="Gladieux P."/>
            <person name="Thoren M.H."/>
            <person name="Johannesson H."/>
        </authorList>
    </citation>
    <scope>NUCLEOTIDE SEQUENCE</scope>
    <source>
        <strain evidence="18">CBS 333.67</strain>
    </source>
</reference>
<evidence type="ECO:0000256" key="6">
    <source>
        <dbReference type="ARBA" id="ARBA00022679"/>
    </source>
</evidence>
<accession>A0AAJ0GKS6</accession>
<reference evidence="18" key="1">
    <citation type="journal article" date="2023" name="Mol. Phylogenet. Evol.">
        <title>Genome-scale phylogeny and comparative genomics of the fungal order Sordariales.</title>
        <authorList>
            <person name="Hensen N."/>
            <person name="Bonometti L."/>
            <person name="Westerberg I."/>
            <person name="Brannstrom I.O."/>
            <person name="Guillou S."/>
            <person name="Cros-Aarteil S."/>
            <person name="Calhoun S."/>
            <person name="Haridas S."/>
            <person name="Kuo A."/>
            <person name="Mondo S."/>
            <person name="Pangilinan J."/>
            <person name="Riley R."/>
            <person name="LaButti K."/>
            <person name="Andreopoulos B."/>
            <person name="Lipzen A."/>
            <person name="Chen C."/>
            <person name="Yan M."/>
            <person name="Daum C."/>
            <person name="Ng V."/>
            <person name="Clum A."/>
            <person name="Steindorff A."/>
            <person name="Ohm R.A."/>
            <person name="Martin F."/>
            <person name="Silar P."/>
            <person name="Natvig D.O."/>
            <person name="Lalanne C."/>
            <person name="Gautier V."/>
            <person name="Ament-Velasquez S.L."/>
            <person name="Kruys A."/>
            <person name="Hutchinson M.I."/>
            <person name="Powell A.J."/>
            <person name="Barry K."/>
            <person name="Miller A.N."/>
            <person name="Grigoriev I.V."/>
            <person name="Debuchy R."/>
            <person name="Gladieux P."/>
            <person name="Hiltunen Thoren M."/>
            <person name="Johannesson H."/>
        </authorList>
    </citation>
    <scope>NUCLEOTIDE SEQUENCE</scope>
    <source>
        <strain evidence="18">CBS 333.67</strain>
    </source>
</reference>
<dbReference type="InterPro" id="IPR036322">
    <property type="entry name" value="WD40_repeat_dom_sf"/>
</dbReference>
<dbReference type="InterPro" id="IPR013915">
    <property type="entry name" value="Prp19_cc"/>
</dbReference>
<gene>
    <name evidence="18" type="ORF">B0T15DRAFT_441896</name>
</gene>
<evidence type="ECO:0000256" key="14">
    <source>
        <dbReference type="ARBA" id="ARBA00023242"/>
    </source>
</evidence>
<dbReference type="InterPro" id="IPR001680">
    <property type="entry name" value="WD40_rpt"/>
</dbReference>
<dbReference type="CDD" id="cd16656">
    <property type="entry name" value="RING-Ubox_PRP19"/>
    <property type="match status" value="1"/>
</dbReference>
<evidence type="ECO:0000256" key="9">
    <source>
        <dbReference type="ARBA" id="ARBA00022763"/>
    </source>
</evidence>
<keyword evidence="19" id="KW-1185">Reference proteome</keyword>
<name>A0AAJ0GKS6_9PEZI</name>
<dbReference type="GO" id="GO:0061630">
    <property type="term" value="F:ubiquitin protein ligase activity"/>
    <property type="evidence" value="ECO:0007669"/>
    <property type="project" value="UniProtKB-UniRule"/>
</dbReference>
<dbReference type="NCBIfam" id="TIGR00654">
    <property type="entry name" value="PhzF_family"/>
    <property type="match status" value="1"/>
</dbReference>
<proteinExistence type="inferred from homology"/>
<dbReference type="Gene3D" id="2.130.10.10">
    <property type="entry name" value="YVTN repeat-like/Quinoprotein amine dehydrogenase"/>
    <property type="match status" value="2"/>
</dbReference>
<comment type="subunit">
    <text evidence="16">Homotetramer.</text>
</comment>
<evidence type="ECO:0000256" key="11">
    <source>
        <dbReference type="ARBA" id="ARBA00023110"/>
    </source>
</evidence>
<dbReference type="GeneID" id="87884757"/>
<evidence type="ECO:0000259" key="17">
    <source>
        <dbReference type="PROSITE" id="PS51698"/>
    </source>
</evidence>
<dbReference type="AlphaFoldDB" id="A0AAJ0GKS6"/>
<dbReference type="Pfam" id="PF08606">
    <property type="entry name" value="Prp19"/>
    <property type="match status" value="1"/>
</dbReference>
<dbReference type="SMART" id="SM00320">
    <property type="entry name" value="WD40"/>
    <property type="match status" value="5"/>
</dbReference>
<evidence type="ECO:0000313" key="18">
    <source>
        <dbReference type="EMBL" id="KAK3301764.1"/>
    </source>
</evidence>
<dbReference type="GO" id="GO:0006281">
    <property type="term" value="P:DNA repair"/>
    <property type="evidence" value="ECO:0007669"/>
    <property type="project" value="UniProtKB-KW"/>
</dbReference>
<evidence type="ECO:0000256" key="12">
    <source>
        <dbReference type="ARBA" id="ARBA00023187"/>
    </source>
</evidence>
<dbReference type="SUPFAM" id="SSF54506">
    <property type="entry name" value="Diaminopimelate epimerase-like"/>
    <property type="match status" value="1"/>
</dbReference>
<comment type="function">
    <text evidence="16">Ubiquitin-protein ligase which is mainly involved pre-mRNA splicing and DNA repair. Required for pre-mRNA splicing as component of the spliceosome.</text>
</comment>
<dbReference type="InterPro" id="IPR003719">
    <property type="entry name" value="Phenazine_PhzF-like"/>
</dbReference>
<keyword evidence="11" id="KW-0697">Rotamase</keyword>
<comment type="similarity">
    <text evidence="3 16">Belongs to the WD repeat PRP19 family.</text>
</comment>
<keyword evidence="6 16" id="KW-0808">Transferase</keyword>
<dbReference type="GO" id="GO:0070534">
    <property type="term" value="P:protein K63-linked ubiquitination"/>
    <property type="evidence" value="ECO:0007669"/>
    <property type="project" value="UniProtKB-UniRule"/>
</dbReference>
<keyword evidence="9 16" id="KW-0227">DNA damage</keyword>
<evidence type="ECO:0000313" key="19">
    <source>
        <dbReference type="Proteomes" id="UP001273166"/>
    </source>
</evidence>
<dbReference type="Gene3D" id="3.30.40.10">
    <property type="entry name" value="Zinc/RING finger domain, C3HC4 (zinc finger)"/>
    <property type="match status" value="1"/>
</dbReference>
<keyword evidence="7 16" id="KW-0747">Spliceosome</keyword>
<comment type="caution">
    <text evidence="18">The sequence shown here is derived from an EMBL/GenBank/DDBJ whole genome shotgun (WGS) entry which is preliminary data.</text>
</comment>
<dbReference type="GO" id="GO:0000398">
    <property type="term" value="P:mRNA splicing, via spliceosome"/>
    <property type="evidence" value="ECO:0007669"/>
    <property type="project" value="InterPro"/>
</dbReference>
<dbReference type="GO" id="GO:0003755">
    <property type="term" value="F:peptidyl-prolyl cis-trans isomerase activity"/>
    <property type="evidence" value="ECO:0007669"/>
    <property type="project" value="UniProtKB-KW"/>
</dbReference>
<dbReference type="FunFam" id="3.30.40.10:FF:000027">
    <property type="entry name" value="Pre-mRNA-processing factor 19, putative"/>
    <property type="match status" value="1"/>
</dbReference>
<comment type="catalytic activity">
    <reaction evidence="16">
        <text>S-ubiquitinyl-[E2 ubiquitin-conjugating enzyme]-L-cysteine + [acceptor protein]-L-lysine = [E2 ubiquitin-conjugating enzyme]-L-cysteine + N(6)-ubiquitinyl-[acceptor protein]-L-lysine.</text>
        <dbReference type="EC" id="2.3.2.27"/>
    </reaction>
</comment>
<dbReference type="Proteomes" id="UP001273166">
    <property type="component" value="Unassembled WGS sequence"/>
</dbReference>
<dbReference type="PANTHER" id="PTHR43995:SF1">
    <property type="entry name" value="PRE-MRNA-PROCESSING FACTOR 19"/>
    <property type="match status" value="1"/>
</dbReference>
<keyword evidence="10 16" id="KW-0833">Ubl conjugation pathway</keyword>
<evidence type="ECO:0000256" key="7">
    <source>
        <dbReference type="ARBA" id="ARBA00022728"/>
    </source>
</evidence>
<dbReference type="SMART" id="SM00504">
    <property type="entry name" value="Ubox"/>
    <property type="match status" value="1"/>
</dbReference>
<dbReference type="InterPro" id="IPR013083">
    <property type="entry name" value="Znf_RING/FYVE/PHD"/>
</dbReference>
<organism evidence="18 19">
    <name type="scientific">Chaetomium strumarium</name>
    <dbReference type="NCBI Taxonomy" id="1170767"/>
    <lineage>
        <taxon>Eukaryota</taxon>
        <taxon>Fungi</taxon>
        <taxon>Dikarya</taxon>
        <taxon>Ascomycota</taxon>
        <taxon>Pezizomycotina</taxon>
        <taxon>Sordariomycetes</taxon>
        <taxon>Sordariomycetidae</taxon>
        <taxon>Sordariales</taxon>
        <taxon>Chaetomiaceae</taxon>
        <taxon>Chaetomium</taxon>
    </lineage>
</organism>
<dbReference type="Gene3D" id="3.10.310.10">
    <property type="entry name" value="Diaminopimelate Epimerase, Chain A, domain 1"/>
    <property type="match status" value="2"/>
</dbReference>
<evidence type="ECO:0000256" key="10">
    <source>
        <dbReference type="ARBA" id="ARBA00022786"/>
    </source>
</evidence>
<dbReference type="PROSITE" id="PS50082">
    <property type="entry name" value="WD_REPEATS_2"/>
    <property type="match status" value="1"/>
</dbReference>
<evidence type="ECO:0000256" key="3">
    <source>
        <dbReference type="ARBA" id="ARBA00006388"/>
    </source>
</evidence>
<dbReference type="SUPFAM" id="SSF50978">
    <property type="entry name" value="WD40 repeat-like"/>
    <property type="match status" value="1"/>
</dbReference>
<evidence type="ECO:0000256" key="15">
    <source>
        <dbReference type="PROSITE-ProRule" id="PRU00221"/>
    </source>
</evidence>
<keyword evidence="4 15" id="KW-0853">WD repeat</keyword>
<dbReference type="GO" id="GO:0071006">
    <property type="term" value="C:U2-type catalytic step 1 spliceosome"/>
    <property type="evidence" value="ECO:0007669"/>
    <property type="project" value="TreeGrafter"/>
</dbReference>
<dbReference type="SUPFAM" id="SSF57850">
    <property type="entry name" value="RING/U-box"/>
    <property type="match status" value="1"/>
</dbReference>
<dbReference type="EMBL" id="JAUDZG010000008">
    <property type="protein sequence ID" value="KAK3301764.1"/>
    <property type="molecule type" value="Genomic_DNA"/>
</dbReference>
<dbReference type="Pfam" id="PF00400">
    <property type="entry name" value="WD40"/>
    <property type="match status" value="2"/>
</dbReference>
<protein>
    <recommendedName>
        <fullName evidence="16">Pre-mRNA-processing factor 19</fullName>
        <ecNumber evidence="16">2.3.2.27</ecNumber>
    </recommendedName>
</protein>
<dbReference type="GO" id="GO:0005737">
    <property type="term" value="C:cytoplasm"/>
    <property type="evidence" value="ECO:0007669"/>
    <property type="project" value="TreeGrafter"/>
</dbReference>
<evidence type="ECO:0000256" key="13">
    <source>
        <dbReference type="ARBA" id="ARBA00023204"/>
    </source>
</evidence>
<dbReference type="PANTHER" id="PTHR43995">
    <property type="entry name" value="PRE-MRNA-PROCESSING FACTOR 19"/>
    <property type="match status" value="1"/>
</dbReference>